<dbReference type="PANTHER" id="PTHR46082">
    <property type="entry name" value="ATP/GTP-BINDING PROTEIN-RELATED"/>
    <property type="match status" value="1"/>
</dbReference>
<comment type="caution">
    <text evidence="5">The sequence shown here is derived from an EMBL/GenBank/DDBJ whole genome shotgun (WGS) entry which is preliminary data.</text>
</comment>
<dbReference type="PROSITE" id="PS50005">
    <property type="entry name" value="TPR"/>
    <property type="match status" value="2"/>
</dbReference>
<proteinExistence type="predicted"/>
<dbReference type="SMART" id="SM00028">
    <property type="entry name" value="TPR"/>
    <property type="match status" value="13"/>
</dbReference>
<accession>A0A8J5QBW0</accession>
<feature type="repeat" description="TPR" evidence="1">
    <location>
        <begin position="1125"/>
        <end position="1158"/>
    </location>
</feature>
<feature type="domain" description="AB hydrolase-1" evidence="4">
    <location>
        <begin position="79"/>
        <end position="229"/>
    </location>
</feature>
<dbReference type="InterPro" id="IPR000073">
    <property type="entry name" value="AB_hydrolase_1"/>
</dbReference>
<feature type="repeat" description="TPR" evidence="1">
    <location>
        <begin position="1251"/>
        <end position="1284"/>
    </location>
</feature>
<gene>
    <name evidence="5" type="primary">NPHP3-2</name>
    <name evidence="5" type="ORF">Forpi1262_v007156</name>
</gene>
<name>A0A8J5QBW0_FUSOX</name>
<dbReference type="Proteomes" id="UP000693942">
    <property type="component" value="Unassembled WGS sequence"/>
</dbReference>
<dbReference type="Pfam" id="PF12697">
    <property type="entry name" value="Abhydrolase_6"/>
    <property type="match status" value="1"/>
</dbReference>
<organism evidence="5 6">
    <name type="scientific">Fusarium oxysporum f. sp. raphani</name>
    <dbReference type="NCBI Taxonomy" id="96318"/>
    <lineage>
        <taxon>Eukaryota</taxon>
        <taxon>Fungi</taxon>
        <taxon>Dikarya</taxon>
        <taxon>Ascomycota</taxon>
        <taxon>Pezizomycotina</taxon>
        <taxon>Sordariomycetes</taxon>
        <taxon>Hypocreomycetidae</taxon>
        <taxon>Hypocreales</taxon>
        <taxon>Nectriaceae</taxon>
        <taxon>Fusarium</taxon>
        <taxon>Fusarium oxysporum species complex</taxon>
    </lineage>
</organism>
<evidence type="ECO:0000259" key="3">
    <source>
        <dbReference type="Pfam" id="PF00931"/>
    </source>
</evidence>
<dbReference type="InterPro" id="IPR002182">
    <property type="entry name" value="NB-ARC"/>
</dbReference>
<feature type="compositionally biased region" description="Polar residues" evidence="2">
    <location>
        <begin position="40"/>
        <end position="54"/>
    </location>
</feature>
<dbReference type="Pfam" id="PF13424">
    <property type="entry name" value="TPR_12"/>
    <property type="match status" value="6"/>
</dbReference>
<evidence type="ECO:0000313" key="5">
    <source>
        <dbReference type="EMBL" id="KAG7431532.1"/>
    </source>
</evidence>
<dbReference type="GO" id="GO:0043531">
    <property type="term" value="F:ADP binding"/>
    <property type="evidence" value="ECO:0007669"/>
    <property type="project" value="InterPro"/>
</dbReference>
<protein>
    <submittedName>
        <fullName evidence="5">Nephrocystin-3</fullName>
    </submittedName>
</protein>
<evidence type="ECO:0000256" key="1">
    <source>
        <dbReference type="PROSITE-ProRule" id="PRU00339"/>
    </source>
</evidence>
<sequence length="1305" mass="148323">MNSLTTPQLLFLATAIILAHLWHRPWFLTTHVSPLPDNASAGSPSSPAVDSQNRAPFDILHPNPTADTDGETTQAEVDIIAVHGLGSNVDWSWTWKDKARPGSPVNWLRDPDMLPRVIPKSRIMVYNYESRWHVNAPRTRLQLCGEELVRNLHAFRKGLQDRPVIFVGHSLGGLVIQHALLFADREDEFRYLPRHTSGFVALGSPFRGTKLHGVANFVARLLFLVGSHRGVLEALGYDNQLLRDKLQEFCRLRESMSIPTCCFFEAYDTDYGRRFGLPGLFRGMVVPEESACVPGWERSQLQTDHLKLNKFSGPLDRSFLAVSRQIFTMCNTAKNTVEDIAVSPRQHWMVTFERNEGFVGREDVLRILLDRISPSANKDACQRTAIQGLGGIGKTQIALEVAFRLRDADPSCSVFWVPAVDATTFENAYRDIGQRLGVAGLDDDKADVKTLVQAAISREDTGRWLLIIDNADDPELMFGSGALACHLPCSTNGSILFTTRTREVTNQLDIYAAGIIEPTKMKREEAREMLQARLREDQVPDRASTDSLLDFLDDLPLAIRQASAYMFKTGISTTRYLEYCLSSDATLVKLLSQEFEDRGRYDRIKNPVATTWLISFKHISRDNRRAGEYLEFMCFLAERDIPISLLPPASDEIETEEAVGTLEAYGFITRREEGESLDMHRLVRLAMWNWLREEGQARQRYCGVVQRLDEVFPFPKHENREIWMRYMAHAQRVAESDEECEDEEAILGLLFNVAEALSIQGRYKGAAKLYRETLEAREKVLGKEHPSTLSSMNNLALMLNNMGEYEEAEKMHRETLGLKEKAFGKEHPSTLNTMNNLASMLGKIGKYEEAEKMHRETLEAREKVLGNEHLDTLGSMNNLANMLRKLGEYEEAEKMHRETLKLTEKVLGKEHPSTLDNMNNLALVLDDMGEYDEAEKIHRETLELKEKVLGKEHPSTLDSMNNLALMLGNMGEYEEAEKMHRETLELKEKVLGKEHPSTLGSMNNLALVLNNMGEYEEAEKMHRKTLELKEKVLGKEHPSTLGSMNNLALVLNIMGKYKEAEKMHREILGVMEKVLGKEHPDTLDSMNNLALVLDNMGEYKEAKKMHRETLELMEKVLGKEHPSTLSSMNNLANVLRKIGEYEEAEKTHRKTLELKEKVLGKEHPSTLGSMNNLALMLDKMGDYEEAEKMHRETLEVREKVLGKEHPSTLDSMNNLALVLGNMGEYEEAEKMHREEWKLTEKVLGKEHPSTLDSMNNLANVLDNMGKYKEAEKMYRKTLKLKEKVFGKEHLSTLNSMNNLANVLGR</sequence>
<dbReference type="EMBL" id="JAELUR010000005">
    <property type="protein sequence ID" value="KAG7431532.1"/>
    <property type="molecule type" value="Genomic_DNA"/>
</dbReference>
<evidence type="ECO:0000256" key="2">
    <source>
        <dbReference type="SAM" id="MobiDB-lite"/>
    </source>
</evidence>
<dbReference type="InterPro" id="IPR053137">
    <property type="entry name" value="NLR-like"/>
</dbReference>
<evidence type="ECO:0000259" key="4">
    <source>
        <dbReference type="Pfam" id="PF12697"/>
    </source>
</evidence>
<evidence type="ECO:0000313" key="6">
    <source>
        <dbReference type="Proteomes" id="UP000693942"/>
    </source>
</evidence>
<dbReference type="Pfam" id="PF00931">
    <property type="entry name" value="NB-ARC"/>
    <property type="match status" value="1"/>
</dbReference>
<keyword evidence="1" id="KW-0802">TPR repeat</keyword>
<feature type="region of interest" description="Disordered" evidence="2">
    <location>
        <begin position="38"/>
        <end position="70"/>
    </location>
</feature>
<reference evidence="5" key="1">
    <citation type="submission" date="2021-04" db="EMBL/GenBank/DDBJ databases">
        <title>First draft genome resource for Brassicaceae pathogens Fusarium oxysporum f. sp. raphani and Fusarium oxysporum f. sp. rapae.</title>
        <authorList>
            <person name="Asai S."/>
        </authorList>
    </citation>
    <scope>NUCLEOTIDE SEQUENCE</scope>
    <source>
        <strain evidence="5">Tf1262</strain>
    </source>
</reference>
<dbReference type="InterPro" id="IPR019734">
    <property type="entry name" value="TPR_rpt"/>
</dbReference>
<dbReference type="PANTHER" id="PTHR46082:SF6">
    <property type="entry name" value="AAA+ ATPASE DOMAIN-CONTAINING PROTEIN-RELATED"/>
    <property type="match status" value="1"/>
</dbReference>
<dbReference type="Pfam" id="PF13374">
    <property type="entry name" value="TPR_10"/>
    <property type="match status" value="1"/>
</dbReference>
<feature type="domain" description="NB-ARC" evidence="3">
    <location>
        <begin position="378"/>
        <end position="533"/>
    </location>
</feature>